<evidence type="ECO:0008006" key="4">
    <source>
        <dbReference type="Google" id="ProtNLM"/>
    </source>
</evidence>
<evidence type="ECO:0000313" key="3">
    <source>
        <dbReference type="Proteomes" id="UP000800036"/>
    </source>
</evidence>
<gene>
    <name evidence="2" type="ORF">BU23DRAFT_94026</name>
</gene>
<dbReference type="EMBL" id="ML976674">
    <property type="protein sequence ID" value="KAF1974468.1"/>
    <property type="molecule type" value="Genomic_DNA"/>
</dbReference>
<feature type="chain" id="PRO_5025503929" description="3-carboxymuconate cyclase" evidence="1">
    <location>
        <begin position="22"/>
        <end position="410"/>
    </location>
</feature>
<name>A0A6A5VCC0_9PLEO</name>
<protein>
    <recommendedName>
        <fullName evidence="4">3-carboxymuconate cyclase</fullName>
    </recommendedName>
</protein>
<dbReference type="InterPro" id="IPR015943">
    <property type="entry name" value="WD40/YVTN_repeat-like_dom_sf"/>
</dbReference>
<evidence type="ECO:0000256" key="1">
    <source>
        <dbReference type="SAM" id="SignalP"/>
    </source>
</evidence>
<dbReference type="OrthoDB" id="10006285at2759"/>
<dbReference type="Proteomes" id="UP000800036">
    <property type="component" value="Unassembled WGS sequence"/>
</dbReference>
<organism evidence="2 3">
    <name type="scientific">Bimuria novae-zelandiae CBS 107.79</name>
    <dbReference type="NCBI Taxonomy" id="1447943"/>
    <lineage>
        <taxon>Eukaryota</taxon>
        <taxon>Fungi</taxon>
        <taxon>Dikarya</taxon>
        <taxon>Ascomycota</taxon>
        <taxon>Pezizomycotina</taxon>
        <taxon>Dothideomycetes</taxon>
        <taxon>Pleosporomycetidae</taxon>
        <taxon>Pleosporales</taxon>
        <taxon>Massarineae</taxon>
        <taxon>Didymosphaeriaceae</taxon>
        <taxon>Bimuria</taxon>
    </lineage>
</organism>
<proteinExistence type="predicted"/>
<reference evidence="2" key="1">
    <citation type="journal article" date="2020" name="Stud. Mycol.">
        <title>101 Dothideomycetes genomes: a test case for predicting lifestyles and emergence of pathogens.</title>
        <authorList>
            <person name="Haridas S."/>
            <person name="Albert R."/>
            <person name="Binder M."/>
            <person name="Bloem J."/>
            <person name="Labutti K."/>
            <person name="Salamov A."/>
            <person name="Andreopoulos B."/>
            <person name="Baker S."/>
            <person name="Barry K."/>
            <person name="Bills G."/>
            <person name="Bluhm B."/>
            <person name="Cannon C."/>
            <person name="Castanera R."/>
            <person name="Culley D."/>
            <person name="Daum C."/>
            <person name="Ezra D."/>
            <person name="Gonzalez J."/>
            <person name="Henrissat B."/>
            <person name="Kuo A."/>
            <person name="Liang C."/>
            <person name="Lipzen A."/>
            <person name="Lutzoni F."/>
            <person name="Magnuson J."/>
            <person name="Mondo S."/>
            <person name="Nolan M."/>
            <person name="Ohm R."/>
            <person name="Pangilinan J."/>
            <person name="Park H.-J."/>
            <person name="Ramirez L."/>
            <person name="Alfaro M."/>
            <person name="Sun H."/>
            <person name="Tritt A."/>
            <person name="Yoshinaga Y."/>
            <person name="Zwiers L.-H."/>
            <person name="Turgeon B."/>
            <person name="Goodwin S."/>
            <person name="Spatafora J."/>
            <person name="Crous P."/>
            <person name="Grigoriev I."/>
        </authorList>
    </citation>
    <scope>NUCLEOTIDE SEQUENCE</scope>
    <source>
        <strain evidence="2">CBS 107.79</strain>
    </source>
</reference>
<keyword evidence="1" id="KW-0732">Signal</keyword>
<feature type="signal peptide" evidence="1">
    <location>
        <begin position="1"/>
        <end position="21"/>
    </location>
</feature>
<dbReference type="SUPFAM" id="SSF75011">
    <property type="entry name" value="3-carboxy-cis,cis-mucoante lactonizing enzyme"/>
    <property type="match status" value="1"/>
</dbReference>
<dbReference type="AlphaFoldDB" id="A0A6A5VCC0"/>
<accession>A0A6A5VCC0</accession>
<keyword evidence="3" id="KW-1185">Reference proteome</keyword>
<evidence type="ECO:0000313" key="2">
    <source>
        <dbReference type="EMBL" id="KAF1974468.1"/>
    </source>
</evidence>
<dbReference type="Gene3D" id="2.130.10.10">
    <property type="entry name" value="YVTN repeat-like/Quinoprotein amine dehydrogenase"/>
    <property type="match status" value="1"/>
</dbReference>
<sequence>MIAFSTKITALIAVFASFGESAPHHGPKGSGWNRRPTVGKAVYFITNEAENAVVALPIGRDGKLSAGTSTKTGGSGGIQISAMTGQPALSDALVSQSSLTVVGNYIFAVNAGSNTVTMLAISHEDPTCLTVVGKPVPVPGEFPTTVAASAKNKLVCVGITGAVAGISCASFSGHGIGKMDEIRPIDLGQSTPPVGPPNTVSQTFFSLDETRLYTTVKGDPMKNKTGFLSAYEVEHKRRQPSTLGTQDVRSSPNGTMVLFGADPIPGPKSTIFAADASFGAAILSVDKDGKATTAHMQTLRGQRATCWTTISHATKSAFVTDAAVNRIVEMSITDARPIKSLNLTGNGNAGLIDLKSAGNFLYALSPGNGTIEAQITVVDVSGGQGSLKEAQIFGLAGFARNASQGMAVLT</sequence>